<name>A0NQH2_ROSAI</name>
<protein>
    <submittedName>
        <fullName evidence="2">ABC transporter, nucleotide binding/ATPase protein (Maltose/maltodextrin)</fullName>
    </submittedName>
</protein>
<feature type="domain" description="ABC transporter" evidence="1">
    <location>
        <begin position="20"/>
        <end position="97"/>
    </location>
</feature>
<dbReference type="Pfam" id="PF00005">
    <property type="entry name" value="ABC_tran"/>
    <property type="match status" value="1"/>
</dbReference>
<dbReference type="Proteomes" id="UP000004848">
    <property type="component" value="Unassembled WGS sequence"/>
</dbReference>
<dbReference type="InterPro" id="IPR027417">
    <property type="entry name" value="P-loop_NTPase"/>
</dbReference>
<gene>
    <name evidence="2" type="ORF">SIAM614_13483</name>
</gene>
<dbReference type="GO" id="GO:0016887">
    <property type="term" value="F:ATP hydrolysis activity"/>
    <property type="evidence" value="ECO:0007669"/>
    <property type="project" value="InterPro"/>
</dbReference>
<dbReference type="SUPFAM" id="SSF52540">
    <property type="entry name" value="P-loop containing nucleoside triphosphate hydrolases"/>
    <property type="match status" value="1"/>
</dbReference>
<dbReference type="eggNOG" id="COG3842">
    <property type="taxonomic scope" value="Bacteria"/>
</dbReference>
<dbReference type="GO" id="GO:0055052">
    <property type="term" value="C:ATP-binding cassette (ABC) transporter complex, substrate-binding subunit-containing"/>
    <property type="evidence" value="ECO:0007669"/>
    <property type="project" value="TreeGrafter"/>
</dbReference>
<dbReference type="InterPro" id="IPR047641">
    <property type="entry name" value="ABC_transpr_MalK/UgpC-like"/>
</dbReference>
<dbReference type="PANTHER" id="PTHR43875:SF1">
    <property type="entry name" value="OSMOPROTECTIVE COMPOUNDS UPTAKE ATP-BINDING PROTEIN GGTA"/>
    <property type="match status" value="1"/>
</dbReference>
<accession>A0NQH2</accession>
<evidence type="ECO:0000313" key="2">
    <source>
        <dbReference type="EMBL" id="EAV45030.1"/>
    </source>
</evidence>
<organism evidence="2 3">
    <name type="scientific">Roseibium aggregatum (strain ATCC 25650 / DSM 13394 / JCM 20685 / NBRC 16684 / NCIMB 2208 / IAM 12614 / B1)</name>
    <name type="common">Stappia aggregata</name>
    <dbReference type="NCBI Taxonomy" id="384765"/>
    <lineage>
        <taxon>Bacteria</taxon>
        <taxon>Pseudomonadati</taxon>
        <taxon>Pseudomonadota</taxon>
        <taxon>Alphaproteobacteria</taxon>
        <taxon>Hyphomicrobiales</taxon>
        <taxon>Stappiaceae</taxon>
        <taxon>Roseibium</taxon>
    </lineage>
</organism>
<evidence type="ECO:0000313" key="3">
    <source>
        <dbReference type="Proteomes" id="UP000004848"/>
    </source>
</evidence>
<comment type="caution">
    <text evidence="2">The sequence shown here is derived from an EMBL/GenBank/DDBJ whole genome shotgun (WGS) entry which is preliminary data.</text>
</comment>
<dbReference type="AlphaFoldDB" id="A0NQH2"/>
<proteinExistence type="predicted"/>
<dbReference type="InterPro" id="IPR003439">
    <property type="entry name" value="ABC_transporter-like_ATP-bd"/>
</dbReference>
<evidence type="ECO:0000259" key="1">
    <source>
        <dbReference type="Pfam" id="PF00005"/>
    </source>
</evidence>
<sequence>MGALQLRDVRKSYGQMEVIKGVNLEVDHGEFIVFVGPSGYRKSTLLRMVAGLEEITGGDITIENKVVNDLLPVKRGVAVVFQFYALYSHRPVYENIAFPLRVERLSKGKV</sequence>
<dbReference type="Gene3D" id="3.40.50.300">
    <property type="entry name" value="P-loop containing nucleotide triphosphate hydrolases"/>
    <property type="match status" value="1"/>
</dbReference>
<dbReference type="GO" id="GO:0005524">
    <property type="term" value="F:ATP binding"/>
    <property type="evidence" value="ECO:0007669"/>
    <property type="project" value="InterPro"/>
</dbReference>
<dbReference type="EMBL" id="AAUW01000004">
    <property type="protein sequence ID" value="EAV45030.1"/>
    <property type="molecule type" value="Genomic_DNA"/>
</dbReference>
<reference evidence="2 3" key="1">
    <citation type="submission" date="2006-05" db="EMBL/GenBank/DDBJ databases">
        <authorList>
            <person name="King G."/>
            <person name="Ferriera S."/>
            <person name="Johnson J."/>
            <person name="Kravitz S."/>
            <person name="Beeson K."/>
            <person name="Sutton G."/>
            <person name="Rogers Y.-H."/>
            <person name="Friedman R."/>
            <person name="Frazier M."/>
            <person name="Venter J.C."/>
        </authorList>
    </citation>
    <scope>NUCLEOTIDE SEQUENCE [LARGE SCALE GENOMIC DNA]</scope>
    <source>
        <strain evidence="3">ATCC 25650 / DSM 13394 / JCM 20685 / NBRC 16684 / NCIMB 2208 / IAM 12614 / B1</strain>
    </source>
</reference>
<dbReference type="PANTHER" id="PTHR43875">
    <property type="entry name" value="MALTODEXTRIN IMPORT ATP-BINDING PROTEIN MSMX"/>
    <property type="match status" value="1"/>
</dbReference>